<dbReference type="CDD" id="cd00303">
    <property type="entry name" value="retropepsin_like"/>
    <property type="match status" value="1"/>
</dbReference>
<comment type="caution">
    <text evidence="1">The sequence shown here is derived from an EMBL/GenBank/DDBJ whole genome shotgun (WGS) entry which is preliminary data.</text>
</comment>
<dbReference type="Proteomes" id="UP001159363">
    <property type="component" value="Chromosome 5"/>
</dbReference>
<dbReference type="EMBL" id="JARBHB010000006">
    <property type="protein sequence ID" value="KAJ8880470.1"/>
    <property type="molecule type" value="Genomic_DNA"/>
</dbReference>
<accession>A0ABQ9H839</accession>
<keyword evidence="2" id="KW-1185">Reference proteome</keyword>
<sequence length="170" mass="18660">MFVETASLLRVLLDSGSQANFISESCLSLLGIKHRNLLTPLHVLAHIPLTSAKGVASCIITPSGRKEPYLPIEALVLPQIPSQVPSTFLKSDSWEHIRQLQLTDPTFATPGETDILLGAEIFPELLTAKKVDPQEHQLLINTYLQPGISSFISNVQQPTLNEVLKNVCEI</sequence>
<protein>
    <recommendedName>
        <fullName evidence="3">Peptidase aspartic putative domain-containing protein</fullName>
    </recommendedName>
</protein>
<reference evidence="1 2" key="1">
    <citation type="submission" date="2023-02" db="EMBL/GenBank/DDBJ databases">
        <title>LHISI_Scaffold_Assembly.</title>
        <authorList>
            <person name="Stuart O.P."/>
            <person name="Cleave R."/>
            <person name="Magrath M.J.L."/>
            <person name="Mikheyev A.S."/>
        </authorList>
    </citation>
    <scope>NUCLEOTIDE SEQUENCE [LARGE SCALE GENOMIC DNA]</scope>
    <source>
        <strain evidence="1">Daus_M_001</strain>
        <tissue evidence="1">Leg muscle</tissue>
    </source>
</reference>
<evidence type="ECO:0008006" key="3">
    <source>
        <dbReference type="Google" id="ProtNLM"/>
    </source>
</evidence>
<proteinExistence type="predicted"/>
<name>A0ABQ9H839_9NEOP</name>
<evidence type="ECO:0000313" key="2">
    <source>
        <dbReference type="Proteomes" id="UP001159363"/>
    </source>
</evidence>
<gene>
    <name evidence="1" type="ORF">PR048_016940</name>
</gene>
<evidence type="ECO:0000313" key="1">
    <source>
        <dbReference type="EMBL" id="KAJ8880470.1"/>
    </source>
</evidence>
<organism evidence="1 2">
    <name type="scientific">Dryococelus australis</name>
    <dbReference type="NCBI Taxonomy" id="614101"/>
    <lineage>
        <taxon>Eukaryota</taxon>
        <taxon>Metazoa</taxon>
        <taxon>Ecdysozoa</taxon>
        <taxon>Arthropoda</taxon>
        <taxon>Hexapoda</taxon>
        <taxon>Insecta</taxon>
        <taxon>Pterygota</taxon>
        <taxon>Neoptera</taxon>
        <taxon>Polyneoptera</taxon>
        <taxon>Phasmatodea</taxon>
        <taxon>Verophasmatodea</taxon>
        <taxon>Anareolatae</taxon>
        <taxon>Phasmatidae</taxon>
        <taxon>Eurycanthinae</taxon>
        <taxon>Dryococelus</taxon>
    </lineage>
</organism>